<dbReference type="EMBL" id="FUWV01000003">
    <property type="protein sequence ID" value="SJZ49243.1"/>
    <property type="molecule type" value="Genomic_DNA"/>
</dbReference>
<evidence type="ECO:0008006" key="3">
    <source>
        <dbReference type="Google" id="ProtNLM"/>
    </source>
</evidence>
<dbReference type="OrthoDB" id="9775203at2"/>
<evidence type="ECO:0000313" key="2">
    <source>
        <dbReference type="Proteomes" id="UP000196365"/>
    </source>
</evidence>
<dbReference type="Proteomes" id="UP000196365">
    <property type="component" value="Unassembled WGS sequence"/>
</dbReference>
<reference evidence="1 2" key="1">
    <citation type="submission" date="2017-02" db="EMBL/GenBank/DDBJ databases">
        <authorList>
            <person name="Peterson S.W."/>
        </authorList>
    </citation>
    <scope>NUCLEOTIDE SEQUENCE [LARGE SCALE GENOMIC DNA]</scope>
    <source>
        <strain evidence="1 2">DSM 15102</strain>
    </source>
</reference>
<proteinExistence type="predicted"/>
<sequence>MSHRIFSKQEQQILIKNKNVLNVTSKSITYHPDFKVKAVKKNLLGISPKSIFIEADFNLDIIGKKQPYRCLDRWRRAYKENGEKGLRCDLRGKKVLQKV</sequence>
<accession>A0A1T4L3L4</accession>
<dbReference type="RefSeq" id="WP_113802722.1">
    <property type="nucleotide sequence ID" value="NZ_FUWV01000003.1"/>
</dbReference>
<name>A0A1T4L3L4_9FIRM</name>
<dbReference type="AlphaFoldDB" id="A0A1T4L3L4"/>
<evidence type="ECO:0000313" key="1">
    <source>
        <dbReference type="EMBL" id="SJZ49243.1"/>
    </source>
</evidence>
<keyword evidence="2" id="KW-1185">Reference proteome</keyword>
<organism evidence="1 2">
    <name type="scientific">Garciella nitratireducens DSM 15102</name>
    <dbReference type="NCBI Taxonomy" id="1121911"/>
    <lineage>
        <taxon>Bacteria</taxon>
        <taxon>Bacillati</taxon>
        <taxon>Bacillota</taxon>
        <taxon>Clostridia</taxon>
        <taxon>Eubacteriales</taxon>
        <taxon>Eubacteriaceae</taxon>
        <taxon>Garciella</taxon>
    </lineage>
</organism>
<protein>
    <recommendedName>
        <fullName evidence="3">Transposase</fullName>
    </recommendedName>
</protein>
<gene>
    <name evidence="1" type="ORF">SAMN02745973_00817</name>
</gene>